<keyword evidence="2" id="KW-0001">2Fe-2S</keyword>
<dbReference type="InterPro" id="IPR017938">
    <property type="entry name" value="Riboflavin_synthase-like_b-brl"/>
</dbReference>
<dbReference type="InterPro" id="IPR001041">
    <property type="entry name" value="2Fe-2S_ferredoxin-type"/>
</dbReference>
<dbReference type="InterPro" id="IPR012675">
    <property type="entry name" value="Beta-grasp_dom_sf"/>
</dbReference>
<dbReference type="SUPFAM" id="SSF63380">
    <property type="entry name" value="Riboflavin synthase domain-like"/>
    <property type="match status" value="1"/>
</dbReference>
<comment type="caution">
    <text evidence="9">The sequence shown here is derived from an EMBL/GenBank/DDBJ whole genome shotgun (WGS) entry which is preliminary data.</text>
</comment>
<reference evidence="9 10" key="1">
    <citation type="submission" date="2024-03" db="EMBL/GenBank/DDBJ databases">
        <title>High-quality draft genome sequencing of Tistrella sp. BH-R2-4.</title>
        <authorList>
            <person name="Dong C."/>
        </authorList>
    </citation>
    <scope>NUCLEOTIDE SEQUENCE [LARGE SCALE GENOMIC DNA]</scope>
    <source>
        <strain evidence="9 10">BH-R2-4</strain>
    </source>
</reference>
<dbReference type="EMBL" id="JBBKTW010000007">
    <property type="protein sequence ID" value="MEN2990554.1"/>
    <property type="molecule type" value="Genomic_DNA"/>
</dbReference>
<dbReference type="GO" id="GO:0016491">
    <property type="term" value="F:oxidoreductase activity"/>
    <property type="evidence" value="ECO:0007669"/>
    <property type="project" value="UniProtKB-KW"/>
</dbReference>
<dbReference type="InterPro" id="IPR001433">
    <property type="entry name" value="OxRdtase_FAD/NAD-bd"/>
</dbReference>
<dbReference type="PANTHER" id="PTHR47354:SF1">
    <property type="entry name" value="CARNITINE MONOOXYGENASE REDUCTASE SUBUNIT"/>
    <property type="match status" value="1"/>
</dbReference>
<dbReference type="InterPro" id="IPR050415">
    <property type="entry name" value="MRET"/>
</dbReference>
<keyword evidence="5" id="KW-0408">Iron</keyword>
<keyword evidence="6" id="KW-0411">Iron-sulfur</keyword>
<dbReference type="RefSeq" id="WP_345938097.1">
    <property type="nucleotide sequence ID" value="NZ_JBBKTW010000007.1"/>
</dbReference>
<dbReference type="InterPro" id="IPR017927">
    <property type="entry name" value="FAD-bd_FR_type"/>
</dbReference>
<dbReference type="PANTHER" id="PTHR47354">
    <property type="entry name" value="NADH OXIDOREDUCTASE HCR"/>
    <property type="match status" value="1"/>
</dbReference>
<dbReference type="CDD" id="cd00207">
    <property type="entry name" value="fer2"/>
    <property type="match status" value="1"/>
</dbReference>
<keyword evidence="1" id="KW-0285">Flavoprotein</keyword>
<dbReference type="Pfam" id="PF00111">
    <property type="entry name" value="Fer2"/>
    <property type="match status" value="1"/>
</dbReference>
<dbReference type="PRINTS" id="PR00409">
    <property type="entry name" value="PHDIOXRDTASE"/>
</dbReference>
<dbReference type="Proteomes" id="UP001413721">
    <property type="component" value="Unassembled WGS sequence"/>
</dbReference>
<dbReference type="PROSITE" id="PS00197">
    <property type="entry name" value="2FE2S_FER_1"/>
    <property type="match status" value="1"/>
</dbReference>
<dbReference type="Pfam" id="PF00175">
    <property type="entry name" value="NAD_binding_1"/>
    <property type="match status" value="1"/>
</dbReference>
<dbReference type="CDD" id="cd06185">
    <property type="entry name" value="PDR_like"/>
    <property type="match status" value="1"/>
</dbReference>
<dbReference type="InterPro" id="IPR006058">
    <property type="entry name" value="2Fe2S_fd_BS"/>
</dbReference>
<evidence type="ECO:0000313" key="10">
    <source>
        <dbReference type="Proteomes" id="UP001413721"/>
    </source>
</evidence>
<dbReference type="Gene3D" id="3.40.50.80">
    <property type="entry name" value="Nucleotide-binding domain of ferredoxin-NADP reductase (FNR) module"/>
    <property type="match status" value="1"/>
</dbReference>
<gene>
    <name evidence="9" type="ORF">WG926_19735</name>
</gene>
<keyword evidence="3" id="KW-0479">Metal-binding</keyword>
<feature type="domain" description="2Fe-2S ferredoxin-type" evidence="7">
    <location>
        <begin position="249"/>
        <end position="332"/>
    </location>
</feature>
<dbReference type="PROSITE" id="PS51085">
    <property type="entry name" value="2FE2S_FER_2"/>
    <property type="match status" value="1"/>
</dbReference>
<evidence type="ECO:0000259" key="8">
    <source>
        <dbReference type="PROSITE" id="PS51384"/>
    </source>
</evidence>
<proteinExistence type="predicted"/>
<evidence type="ECO:0000256" key="2">
    <source>
        <dbReference type="ARBA" id="ARBA00022714"/>
    </source>
</evidence>
<sequence length="332" mass="35589">MKLIHHVTTTVVDIRRETSRITVYELADPDGWDLPPFTPGSHIDVFLDDRTARQYSLCGPFSRPDRYRIAVQREDAGRGGSRAIHEGWTLGTIVPVSLPRNTFHMDHGHMGDGAEHRILAAGGIGITPIIAMAEALAGSGASFELHYAARSPEEAAFRDALEGGPFSDRVTFHYSEGQHGKGHGGKRAGRLDLSGLLAAAAPGTHTYICGPKPMIDEARDFAEATGRDDIHLEQFGTHATITPGAETAYTVDLARSGGSVEVAVGQTMLEALRQAGVEIAASCHAGVCTSCKTRYLAGSPLHKDLVMSPADRREFVTPCVSEVMGARIVLDL</sequence>
<feature type="domain" description="FAD-binding FR-type" evidence="8">
    <location>
        <begin position="4"/>
        <end position="106"/>
    </location>
</feature>
<evidence type="ECO:0000259" key="7">
    <source>
        <dbReference type="PROSITE" id="PS51085"/>
    </source>
</evidence>
<dbReference type="InterPro" id="IPR039261">
    <property type="entry name" value="FNR_nucleotide-bd"/>
</dbReference>
<evidence type="ECO:0000256" key="6">
    <source>
        <dbReference type="ARBA" id="ARBA00023014"/>
    </source>
</evidence>
<evidence type="ECO:0000256" key="4">
    <source>
        <dbReference type="ARBA" id="ARBA00023002"/>
    </source>
</evidence>
<dbReference type="PROSITE" id="PS51384">
    <property type="entry name" value="FAD_FR"/>
    <property type="match status" value="1"/>
</dbReference>
<protein>
    <submittedName>
        <fullName evidence="9">PDR/VanB family oxidoreductase</fullName>
        <ecNumber evidence="9">1.-.-.-</ecNumber>
    </submittedName>
</protein>
<accession>A0ABU9YP23</accession>
<evidence type="ECO:0000256" key="3">
    <source>
        <dbReference type="ARBA" id="ARBA00022723"/>
    </source>
</evidence>
<name>A0ABU9YP23_9PROT</name>
<evidence type="ECO:0000256" key="1">
    <source>
        <dbReference type="ARBA" id="ARBA00022630"/>
    </source>
</evidence>
<organism evidence="9 10">
    <name type="scientific">Tistrella arctica</name>
    <dbReference type="NCBI Taxonomy" id="3133430"/>
    <lineage>
        <taxon>Bacteria</taxon>
        <taxon>Pseudomonadati</taxon>
        <taxon>Pseudomonadota</taxon>
        <taxon>Alphaproteobacteria</taxon>
        <taxon>Geminicoccales</taxon>
        <taxon>Geminicoccaceae</taxon>
        <taxon>Tistrella</taxon>
    </lineage>
</organism>
<dbReference type="Gene3D" id="3.10.20.30">
    <property type="match status" value="1"/>
</dbReference>
<dbReference type="SUPFAM" id="SSF54292">
    <property type="entry name" value="2Fe-2S ferredoxin-like"/>
    <property type="match status" value="1"/>
</dbReference>
<keyword evidence="4 9" id="KW-0560">Oxidoreductase</keyword>
<evidence type="ECO:0000256" key="5">
    <source>
        <dbReference type="ARBA" id="ARBA00023004"/>
    </source>
</evidence>
<dbReference type="Gene3D" id="2.40.30.10">
    <property type="entry name" value="Translation factors"/>
    <property type="match status" value="1"/>
</dbReference>
<dbReference type="InterPro" id="IPR036010">
    <property type="entry name" value="2Fe-2S_ferredoxin-like_sf"/>
</dbReference>
<evidence type="ECO:0000313" key="9">
    <source>
        <dbReference type="EMBL" id="MEN2990554.1"/>
    </source>
</evidence>
<dbReference type="SUPFAM" id="SSF52343">
    <property type="entry name" value="Ferredoxin reductase-like, C-terminal NADP-linked domain"/>
    <property type="match status" value="1"/>
</dbReference>
<keyword evidence="10" id="KW-1185">Reference proteome</keyword>
<dbReference type="EC" id="1.-.-.-" evidence="9"/>